<comment type="caution">
    <text evidence="8">The sequence shown here is derived from an EMBL/GenBank/DDBJ whole genome shotgun (WGS) entry which is preliminary data.</text>
</comment>
<evidence type="ECO:0000313" key="7">
    <source>
        <dbReference type="EMBL" id="HIH21284.1"/>
    </source>
</evidence>
<dbReference type="InterPro" id="IPR015517">
    <property type="entry name" value="dCMP_deaminase-rel"/>
</dbReference>
<accession>A0A7J4KTB1</accession>
<sequence length="168" mass="18723">MQEFKQRISWDTYFMEIASTTSKRASCFKKQAGAVIVKNKQILSTGYNGAPKGITDCFEKGYCMRQERDIPSGERLEFCMATHAEQNAIVQAAASGTSVQDATLYTTVQPCVLCAKIIINAGIKEVVFSIPQKDFNKKQPLPESDILAAQLLEEAGIKVRQLRPERKK</sequence>
<keyword evidence="5" id="KW-0862">Zinc</keyword>
<keyword evidence="4" id="KW-0378">Hydrolase</keyword>
<proteinExistence type="inferred from homology"/>
<dbReference type="PANTHER" id="PTHR11086">
    <property type="entry name" value="DEOXYCYTIDYLATE DEAMINASE-RELATED"/>
    <property type="match status" value="1"/>
</dbReference>
<dbReference type="Gene3D" id="3.40.140.10">
    <property type="entry name" value="Cytidine Deaminase, domain 2"/>
    <property type="match status" value="1"/>
</dbReference>
<evidence type="ECO:0000256" key="1">
    <source>
        <dbReference type="ARBA" id="ARBA00001947"/>
    </source>
</evidence>
<evidence type="ECO:0000313" key="10">
    <source>
        <dbReference type="Proteomes" id="UP000590964"/>
    </source>
</evidence>
<evidence type="ECO:0000256" key="5">
    <source>
        <dbReference type="ARBA" id="ARBA00022833"/>
    </source>
</evidence>
<dbReference type="InterPro" id="IPR016192">
    <property type="entry name" value="APOBEC/CMP_deaminase_Zn-bd"/>
</dbReference>
<evidence type="ECO:0000259" key="6">
    <source>
        <dbReference type="PROSITE" id="PS51747"/>
    </source>
</evidence>
<dbReference type="CDD" id="cd01286">
    <property type="entry name" value="deoxycytidylate_deaminase"/>
    <property type="match status" value="1"/>
</dbReference>
<dbReference type="InterPro" id="IPR016193">
    <property type="entry name" value="Cytidine_deaminase-like"/>
</dbReference>
<dbReference type="EMBL" id="DUFW01000019">
    <property type="protein sequence ID" value="HIH21284.1"/>
    <property type="molecule type" value="Genomic_DNA"/>
</dbReference>
<dbReference type="GO" id="GO:0005737">
    <property type="term" value="C:cytoplasm"/>
    <property type="evidence" value="ECO:0007669"/>
    <property type="project" value="TreeGrafter"/>
</dbReference>
<feature type="domain" description="CMP/dCMP-type deaminase" evidence="6">
    <location>
        <begin position="9"/>
        <end position="148"/>
    </location>
</feature>
<comment type="cofactor">
    <cofactor evidence="1">
        <name>Zn(2+)</name>
        <dbReference type="ChEBI" id="CHEBI:29105"/>
    </cofactor>
</comment>
<dbReference type="Proteomes" id="UP000527315">
    <property type="component" value="Unassembled WGS sequence"/>
</dbReference>
<evidence type="ECO:0000256" key="2">
    <source>
        <dbReference type="ARBA" id="ARBA00006576"/>
    </source>
</evidence>
<dbReference type="Pfam" id="PF00383">
    <property type="entry name" value="dCMP_cyt_deam_1"/>
    <property type="match status" value="1"/>
</dbReference>
<keyword evidence="3" id="KW-0479">Metal-binding</keyword>
<dbReference type="GO" id="GO:0004132">
    <property type="term" value="F:dCMP deaminase activity"/>
    <property type="evidence" value="ECO:0007669"/>
    <property type="project" value="InterPro"/>
</dbReference>
<gene>
    <name evidence="7" type="ORF">HA222_01300</name>
    <name evidence="8" type="ORF">HA227_03335</name>
</gene>
<evidence type="ECO:0000256" key="4">
    <source>
        <dbReference type="ARBA" id="ARBA00022801"/>
    </source>
</evidence>
<dbReference type="Proteomes" id="UP000590964">
    <property type="component" value="Unassembled WGS sequence"/>
</dbReference>
<dbReference type="EMBL" id="DUFJ01000070">
    <property type="protein sequence ID" value="HIH33261.1"/>
    <property type="molecule type" value="Genomic_DNA"/>
</dbReference>
<dbReference type="GO" id="GO:0006220">
    <property type="term" value="P:pyrimidine nucleotide metabolic process"/>
    <property type="evidence" value="ECO:0007669"/>
    <property type="project" value="InterPro"/>
</dbReference>
<dbReference type="SUPFAM" id="SSF53927">
    <property type="entry name" value="Cytidine deaminase-like"/>
    <property type="match status" value="1"/>
</dbReference>
<dbReference type="InterPro" id="IPR002125">
    <property type="entry name" value="CMP_dCMP_dom"/>
</dbReference>
<evidence type="ECO:0000256" key="3">
    <source>
        <dbReference type="ARBA" id="ARBA00022723"/>
    </source>
</evidence>
<dbReference type="GO" id="GO:0008270">
    <property type="term" value="F:zinc ion binding"/>
    <property type="evidence" value="ECO:0007669"/>
    <property type="project" value="InterPro"/>
</dbReference>
<dbReference type="PROSITE" id="PS51747">
    <property type="entry name" value="CYT_DCMP_DEAMINASES_2"/>
    <property type="match status" value="1"/>
</dbReference>
<name>A0A7J4KTB1_9ARCH</name>
<dbReference type="InterPro" id="IPR016473">
    <property type="entry name" value="dCMP_deaminase"/>
</dbReference>
<protein>
    <submittedName>
        <fullName evidence="8">Cytidine deaminase</fullName>
    </submittedName>
</protein>
<evidence type="ECO:0000313" key="9">
    <source>
        <dbReference type="Proteomes" id="UP000527315"/>
    </source>
</evidence>
<dbReference type="AlphaFoldDB" id="A0A7J4KTB1"/>
<comment type="similarity">
    <text evidence="2">Belongs to the cytidine and deoxycytidylate deaminase family.</text>
</comment>
<dbReference type="PIRSF" id="PIRSF006019">
    <property type="entry name" value="dCMP_deaminase"/>
    <property type="match status" value="1"/>
</dbReference>
<evidence type="ECO:0000313" key="8">
    <source>
        <dbReference type="EMBL" id="HIH33261.1"/>
    </source>
</evidence>
<dbReference type="InterPro" id="IPR035105">
    <property type="entry name" value="Deoxycytidylate_deaminase_dom"/>
</dbReference>
<dbReference type="PANTHER" id="PTHR11086:SF18">
    <property type="entry name" value="DEOXYCYTIDYLATE DEAMINASE"/>
    <property type="match status" value="1"/>
</dbReference>
<dbReference type="PROSITE" id="PS00903">
    <property type="entry name" value="CYT_DCMP_DEAMINASES_1"/>
    <property type="match status" value="1"/>
</dbReference>
<reference evidence="9 10" key="1">
    <citation type="journal article" date="2020" name="bioRxiv">
        <title>A rank-normalized archaeal taxonomy based on genome phylogeny resolves widespread incomplete and uneven classifications.</title>
        <authorList>
            <person name="Rinke C."/>
            <person name="Chuvochina M."/>
            <person name="Mussig A.J."/>
            <person name="Chaumeil P.-A."/>
            <person name="Waite D.W."/>
            <person name="Whitman W.B."/>
            <person name="Parks D.H."/>
            <person name="Hugenholtz P."/>
        </authorList>
    </citation>
    <scope>NUCLEOTIDE SEQUENCE [LARGE SCALE GENOMIC DNA]</scope>
</reference>
<organism evidence="8 9">
    <name type="scientific">Candidatus Iainarchaeum sp</name>
    <dbReference type="NCBI Taxonomy" id="3101447"/>
    <lineage>
        <taxon>Archaea</taxon>
        <taxon>Candidatus Iainarchaeota</taxon>
        <taxon>Candidatus Iainarchaeia</taxon>
        <taxon>Candidatus Iainarchaeales</taxon>
        <taxon>Candidatus Iainarchaeaceae</taxon>
        <taxon>Candidatus Iainarchaeum</taxon>
    </lineage>
</organism>